<comment type="caution">
    <text evidence="2">The sequence shown here is derived from an EMBL/GenBank/DDBJ whole genome shotgun (WGS) entry which is preliminary data.</text>
</comment>
<feature type="signal peptide" evidence="1">
    <location>
        <begin position="1"/>
        <end position="25"/>
    </location>
</feature>
<accession>A0A2W5DYP5</accession>
<gene>
    <name evidence="2" type="ORF">DI603_02930</name>
</gene>
<evidence type="ECO:0008006" key="4">
    <source>
        <dbReference type="Google" id="ProtNLM"/>
    </source>
</evidence>
<protein>
    <recommendedName>
        <fullName evidence="4">DUF3047 domain-containing protein</fullName>
    </recommendedName>
</protein>
<evidence type="ECO:0000313" key="3">
    <source>
        <dbReference type="Proteomes" id="UP000249633"/>
    </source>
</evidence>
<dbReference type="AlphaFoldDB" id="A0A2W5DYP5"/>
<dbReference type="Proteomes" id="UP000249633">
    <property type="component" value="Unassembled WGS sequence"/>
</dbReference>
<keyword evidence="1" id="KW-0732">Signal</keyword>
<dbReference type="InterPro" id="IPR021409">
    <property type="entry name" value="DUF3047"/>
</dbReference>
<reference evidence="2 3" key="1">
    <citation type="submission" date="2017-08" db="EMBL/GenBank/DDBJ databases">
        <title>Infants hospitalized years apart are colonized by the same room-sourced microbial strains.</title>
        <authorList>
            <person name="Brooks B."/>
            <person name="Olm M.R."/>
            <person name="Firek B.A."/>
            <person name="Baker R."/>
            <person name="Thomas B.C."/>
            <person name="Morowitz M.J."/>
            <person name="Banfield J.F."/>
        </authorList>
    </citation>
    <scope>NUCLEOTIDE SEQUENCE [LARGE SCALE GENOMIC DNA]</scope>
    <source>
        <strain evidence="2">S2_012_000_R2_81</strain>
    </source>
</reference>
<proteinExistence type="predicted"/>
<evidence type="ECO:0000256" key="1">
    <source>
        <dbReference type="SAM" id="SignalP"/>
    </source>
</evidence>
<feature type="chain" id="PRO_5015975378" description="DUF3047 domain-containing protein" evidence="1">
    <location>
        <begin position="26"/>
        <end position="277"/>
    </location>
</feature>
<name>A0A2W5DYP5_9BURK</name>
<sequence>MRPRAQRIGAALRPLSLLQYSIKFAGPWLALLALAGCASAPDSAAPSWPTAGPLAAWSPRALPGKAQTRYVMSAREGRPCIEATSEHAASLLRRKLDLLPDQISRIEFDWWIDRGPTVPSDEPSPPDDAAARIVLAFDGDEARLPLKDRLLFELARSITGESPPFASLIYAWDPHLPINVPRASERSDRLRKIVVAGAHQPPGAWQHLRRDLMEDFRLAYGEAPGRLVGLGVMTDSDNTASLAQACYGDIRLYDHDGRLLDGSLLLPASPLALGNSP</sequence>
<organism evidence="2 3">
    <name type="scientific">Roseateles depolymerans</name>
    <dbReference type="NCBI Taxonomy" id="76731"/>
    <lineage>
        <taxon>Bacteria</taxon>
        <taxon>Pseudomonadati</taxon>
        <taxon>Pseudomonadota</taxon>
        <taxon>Betaproteobacteria</taxon>
        <taxon>Burkholderiales</taxon>
        <taxon>Sphaerotilaceae</taxon>
        <taxon>Roseateles</taxon>
    </lineage>
</organism>
<evidence type="ECO:0000313" key="2">
    <source>
        <dbReference type="EMBL" id="PZP35738.1"/>
    </source>
</evidence>
<dbReference type="EMBL" id="QFOD01000002">
    <property type="protein sequence ID" value="PZP35738.1"/>
    <property type="molecule type" value="Genomic_DNA"/>
</dbReference>
<dbReference type="Pfam" id="PF11249">
    <property type="entry name" value="DUF3047"/>
    <property type="match status" value="1"/>
</dbReference>